<dbReference type="EMBL" id="JAODIM010000043">
    <property type="protein sequence ID" value="MCU5780414.1"/>
    <property type="molecule type" value="Genomic_DNA"/>
</dbReference>
<feature type="chain" id="PRO_5039955209" evidence="1">
    <location>
        <begin position="23"/>
        <end position="128"/>
    </location>
</feature>
<evidence type="ECO:0000256" key="1">
    <source>
        <dbReference type="SAM" id="SignalP"/>
    </source>
</evidence>
<comment type="caution">
    <text evidence="2">The sequence shown here is derived from an EMBL/GenBank/DDBJ whole genome shotgun (WGS) entry which is preliminary data.</text>
</comment>
<proteinExistence type="predicted"/>
<feature type="signal peptide" evidence="1">
    <location>
        <begin position="1"/>
        <end position="22"/>
    </location>
</feature>
<evidence type="ECO:0000313" key="3">
    <source>
        <dbReference type="Proteomes" id="UP001064262"/>
    </source>
</evidence>
<evidence type="ECO:0000313" key="2">
    <source>
        <dbReference type="EMBL" id="MCU5780414.1"/>
    </source>
</evidence>
<name>A0A9J6PUS6_9GAMM</name>
<gene>
    <name evidence="2" type="ORF">N5923_23260</name>
</gene>
<sequence length="128" mass="13871">MKKAKLIVAVILYVSAMPALHAADADLPIKCDHGVLAEIYAAKASKFKLNGSTSSYQKARDAAKEHGAELGYPDYGVDSMIEAGVEDVKIKDSITQRLASLDTSGMVISPLVQDCLKKPENYIRNYNP</sequence>
<reference evidence="2" key="1">
    <citation type="submission" date="2022-09" db="EMBL/GenBank/DDBJ databases">
        <title>Winslowiella arboricola sp. nov., isolated from bleeding cankers on broadleaf hosts.</title>
        <authorList>
            <person name="Brady C."/>
            <person name="Kaur S."/>
            <person name="Crampton B."/>
            <person name="Maddock D."/>
            <person name="Arnold D."/>
            <person name="Denman S."/>
        </authorList>
    </citation>
    <scope>NUCLEOTIDE SEQUENCE</scope>
    <source>
        <strain evidence="2">BAC 15a-03b</strain>
    </source>
</reference>
<dbReference type="RefSeq" id="WP_267144382.1">
    <property type="nucleotide sequence ID" value="NZ_JAODIL010000081.1"/>
</dbReference>
<keyword evidence="3" id="KW-1185">Reference proteome</keyword>
<protein>
    <submittedName>
        <fullName evidence="2">Uncharacterized protein</fullName>
    </submittedName>
</protein>
<dbReference type="Proteomes" id="UP001064262">
    <property type="component" value="Unassembled WGS sequence"/>
</dbReference>
<dbReference type="AlphaFoldDB" id="A0A9J6PUS6"/>
<keyword evidence="1" id="KW-0732">Signal</keyword>
<organism evidence="2 3">
    <name type="scientific">Winslowiella arboricola</name>
    <dbReference type="NCBI Taxonomy" id="2978220"/>
    <lineage>
        <taxon>Bacteria</taxon>
        <taxon>Pseudomonadati</taxon>
        <taxon>Pseudomonadota</taxon>
        <taxon>Gammaproteobacteria</taxon>
        <taxon>Enterobacterales</taxon>
        <taxon>Erwiniaceae</taxon>
        <taxon>Winslowiella</taxon>
    </lineage>
</organism>
<accession>A0A9J6PUS6</accession>